<dbReference type="PATRIC" id="fig|220754.4.peg.357"/>
<evidence type="ECO:0000313" key="1">
    <source>
        <dbReference type="EMBL" id="KIL53021.1"/>
    </source>
</evidence>
<sequence>MKTIDTYFQTNYEASRKVFRSHLEKVKKYWPNARLATQKIGKGKDNTIDMIHAEATETNEKVLFFTTGEHGIEGYAGAAVTDLFMQEYLTQVDPKTTGICFIHALNPWGMRNFRRVTENNIDLNRNYLVNRDEVPENINKHYENEEELFLPTGKIQNLRKERRKLHGQLLKALATEGYSGITQAKGMGQFQFPKGVYYGGEKEEESAIFLKDVQRKLLTHYSRVIHMDWHTALGKSNEVTMVMSENDSRQVEGLKEQYKLENIQKFSPKYVKGDSTNHFHAVRNRDFSDKYLFSCLFEFGTFGTSKKAELREFMTIILENHLYWDGAENEDDMEEILNEFRAMFYPVERKWRQSVIAEARLAIEAILSTENVLQVPAKA</sequence>
<dbReference type="AlphaFoldDB" id="A0A0C2W8X8"/>
<accession>A0A0C2W8X8</accession>
<dbReference type="Pfam" id="PF10994">
    <property type="entry name" value="DUF2817"/>
    <property type="match status" value="1"/>
</dbReference>
<dbReference type="SUPFAM" id="SSF53187">
    <property type="entry name" value="Zn-dependent exopeptidases"/>
    <property type="match status" value="1"/>
</dbReference>
<dbReference type="RefSeq" id="WP_041053987.1">
    <property type="nucleotide sequence ID" value="NZ_JXRR01000001.1"/>
</dbReference>
<dbReference type="EMBL" id="JXRR01000001">
    <property type="protein sequence ID" value="KIL53021.1"/>
    <property type="molecule type" value="Genomic_DNA"/>
</dbReference>
<gene>
    <name evidence="1" type="ORF">KR50_03500</name>
</gene>
<dbReference type="Gene3D" id="3.40.630.10">
    <property type="entry name" value="Zn peptidases"/>
    <property type="match status" value="1"/>
</dbReference>
<comment type="caution">
    <text evidence="1">The sequence shown here is derived from an EMBL/GenBank/DDBJ whole genome shotgun (WGS) entry which is preliminary data.</text>
</comment>
<dbReference type="InterPro" id="IPR021259">
    <property type="entry name" value="DUF2817"/>
</dbReference>
<protein>
    <recommendedName>
        <fullName evidence="3">DUF2817 domain-containing protein</fullName>
    </recommendedName>
</protein>
<evidence type="ECO:0008006" key="3">
    <source>
        <dbReference type="Google" id="ProtNLM"/>
    </source>
</evidence>
<evidence type="ECO:0000313" key="2">
    <source>
        <dbReference type="Proteomes" id="UP000031972"/>
    </source>
</evidence>
<dbReference type="OrthoDB" id="4014363at2"/>
<reference evidence="1 2" key="1">
    <citation type="submission" date="2015-01" db="EMBL/GenBank/DDBJ databases">
        <title>Jeotgalibacillus campisalis genome sequencing.</title>
        <authorList>
            <person name="Goh K.M."/>
            <person name="Chan K.-G."/>
            <person name="Yaakop A.S."/>
            <person name="Ee R."/>
            <person name="Gan H.M."/>
            <person name="Chan C.S."/>
        </authorList>
    </citation>
    <scope>NUCLEOTIDE SEQUENCE [LARGE SCALE GENOMIC DNA]</scope>
    <source>
        <strain evidence="1 2">SF-57</strain>
    </source>
</reference>
<organism evidence="1 2">
    <name type="scientific">Jeotgalibacillus campisalis</name>
    <dbReference type="NCBI Taxonomy" id="220754"/>
    <lineage>
        <taxon>Bacteria</taxon>
        <taxon>Bacillati</taxon>
        <taxon>Bacillota</taxon>
        <taxon>Bacilli</taxon>
        <taxon>Bacillales</taxon>
        <taxon>Caryophanaceae</taxon>
        <taxon>Jeotgalibacillus</taxon>
    </lineage>
</organism>
<name>A0A0C2W8X8_9BACL</name>
<dbReference type="CDD" id="cd06233">
    <property type="entry name" value="M14-like"/>
    <property type="match status" value="1"/>
</dbReference>
<keyword evidence="2" id="KW-1185">Reference proteome</keyword>
<dbReference type="Proteomes" id="UP000031972">
    <property type="component" value="Unassembled WGS sequence"/>
</dbReference>
<proteinExistence type="predicted"/>